<evidence type="ECO:0000256" key="4">
    <source>
        <dbReference type="ARBA" id="ARBA00023211"/>
    </source>
</evidence>
<dbReference type="InterPro" id="IPR006680">
    <property type="entry name" value="Amidohydro-rel"/>
</dbReference>
<protein>
    <recommendedName>
        <fullName evidence="2 6">Adenine deaminase</fullName>
        <shortName evidence="6">Adenase</shortName>
        <shortName evidence="6">Adenine aminase</shortName>
        <ecNumber evidence="2 6">3.5.4.2</ecNumber>
    </recommendedName>
</protein>
<keyword evidence="3 6" id="KW-0378">Hydrolase</keyword>
<dbReference type="InterPro" id="IPR032466">
    <property type="entry name" value="Metal_Hydrolase"/>
</dbReference>
<dbReference type="PANTHER" id="PTHR11113:SF2">
    <property type="entry name" value="ADENINE DEAMINASE"/>
    <property type="match status" value="1"/>
</dbReference>
<comment type="caution">
    <text evidence="9">The sequence shown here is derived from an EMBL/GenBank/DDBJ whole genome shotgun (WGS) entry which is preliminary data.</text>
</comment>
<dbReference type="SUPFAM" id="SSF51338">
    <property type="entry name" value="Composite domain of metallo-dependent hydrolases"/>
    <property type="match status" value="1"/>
</dbReference>
<organism evidence="9 10">
    <name type="scientific">Galbitalea soli</name>
    <dbReference type="NCBI Taxonomy" id="1268042"/>
    <lineage>
        <taxon>Bacteria</taxon>
        <taxon>Bacillati</taxon>
        <taxon>Actinomycetota</taxon>
        <taxon>Actinomycetes</taxon>
        <taxon>Micrococcales</taxon>
        <taxon>Microbacteriaceae</taxon>
        <taxon>Galbitalea</taxon>
    </lineage>
</organism>
<gene>
    <name evidence="6" type="primary">ade</name>
    <name evidence="9" type="ORF">G3T37_09075</name>
</gene>
<feature type="domain" description="Amidohydrolase-related" evidence="7">
    <location>
        <begin position="79"/>
        <end position="359"/>
    </location>
</feature>
<keyword evidence="10" id="KW-1185">Reference proteome</keyword>
<dbReference type="EC" id="3.5.4.2" evidence="2 6"/>
<accession>A0A7C9PNL6</accession>
<dbReference type="InterPro" id="IPR011059">
    <property type="entry name" value="Metal-dep_hydrolase_composite"/>
</dbReference>
<evidence type="ECO:0000256" key="2">
    <source>
        <dbReference type="ARBA" id="ARBA00012782"/>
    </source>
</evidence>
<dbReference type="Gene3D" id="2.30.40.10">
    <property type="entry name" value="Urease, subunit C, domain 1"/>
    <property type="match status" value="1"/>
</dbReference>
<evidence type="ECO:0000256" key="6">
    <source>
        <dbReference type="HAMAP-Rule" id="MF_01518"/>
    </source>
</evidence>
<dbReference type="InterPro" id="IPR026912">
    <property type="entry name" value="Adenine_deam_C"/>
</dbReference>
<evidence type="ECO:0000313" key="10">
    <source>
        <dbReference type="Proteomes" id="UP000479756"/>
    </source>
</evidence>
<evidence type="ECO:0000256" key="1">
    <source>
        <dbReference type="ARBA" id="ARBA00006773"/>
    </source>
</evidence>
<comment type="cofactor">
    <cofactor evidence="6">
        <name>Mn(2+)</name>
        <dbReference type="ChEBI" id="CHEBI:29035"/>
    </cofactor>
</comment>
<evidence type="ECO:0000259" key="7">
    <source>
        <dbReference type="Pfam" id="PF01979"/>
    </source>
</evidence>
<dbReference type="InterPro" id="IPR006679">
    <property type="entry name" value="Adenine_deam"/>
</dbReference>
<comment type="catalytic activity">
    <reaction evidence="5 6">
        <text>adenine + H2O + H(+) = hypoxanthine + NH4(+)</text>
        <dbReference type="Rhea" id="RHEA:23688"/>
        <dbReference type="ChEBI" id="CHEBI:15377"/>
        <dbReference type="ChEBI" id="CHEBI:15378"/>
        <dbReference type="ChEBI" id="CHEBI:16708"/>
        <dbReference type="ChEBI" id="CHEBI:17368"/>
        <dbReference type="ChEBI" id="CHEBI:28938"/>
        <dbReference type="EC" id="3.5.4.2"/>
    </reaction>
</comment>
<proteinExistence type="inferred from homology"/>
<sequence length="616" mass="65978">MTALRPELLPTLDELGRLRAVAAGREPADLIVRGGNVLHVQTGEFLPRDVVIAGRHIAAVTPVGRLEATTVVEAAGRSVVPTFIDAHLHIEYTMLTPGELARLSIPRGTTTVLTDADCLANVSGMRGIEYMGQTGTPLRIFDQVTPQTPISRTLERGGAVIDDAEVLATLAEPTTVTLGESNPFDYSREADNRFRTALVNGKRITGHTARQFDESLWGYLAAGISDDHNAATAAEAMERVRLGAMITIMSSSMNDNIGPILGELEAVRAGLGHMCFCADDKHALDLAGEGHIDHSVRAAIAVGVEPAQAYRMASWQPAAYYRLDHLIGSIAPGRLADLQLIPDLAEVRPDLVIVGGQVVARDGRADFENHDPVPEWTRDTLVVADDIDPDALRVAGTGEVERVQAVEMYDGYFKRGFHIDLPVRDGAVQLDLGNDVLKMAVIDRHWGDGMCGVGFVRGFGLTRGAIAASTNCTNMNIVAVGCSDEEIAAAVRALRERGGGFVAVEGDTVLAAVPLPVGGLMSDEPWESTAARLADAHAAVAELGCTIRSPFMILSFAAFIGVPDFGVSERGFVDVAAQEFAPLVIPQETDGRFACRCVTHDHAVHRLADRIESERR</sequence>
<dbReference type="Pfam" id="PF13382">
    <property type="entry name" value="Adenine_deam_C"/>
    <property type="match status" value="1"/>
</dbReference>
<dbReference type="GO" id="GO:0006146">
    <property type="term" value="P:adenine catabolic process"/>
    <property type="evidence" value="ECO:0007669"/>
    <property type="project" value="InterPro"/>
</dbReference>
<dbReference type="RefSeq" id="WP_163473269.1">
    <property type="nucleotide sequence ID" value="NZ_JAAGWZ010000002.1"/>
</dbReference>
<dbReference type="SUPFAM" id="SSF51556">
    <property type="entry name" value="Metallo-dependent hydrolases"/>
    <property type="match status" value="1"/>
</dbReference>
<comment type="similarity">
    <text evidence="1 6">Belongs to the metallo-dependent hydrolases superfamily. Adenine deaminase family.</text>
</comment>
<evidence type="ECO:0000259" key="8">
    <source>
        <dbReference type="Pfam" id="PF13382"/>
    </source>
</evidence>
<evidence type="ECO:0000256" key="5">
    <source>
        <dbReference type="ARBA" id="ARBA00047720"/>
    </source>
</evidence>
<dbReference type="Pfam" id="PF01979">
    <property type="entry name" value="Amidohydro_1"/>
    <property type="match status" value="1"/>
</dbReference>
<dbReference type="EMBL" id="JAAGWZ010000002">
    <property type="protein sequence ID" value="NEM91508.1"/>
    <property type="molecule type" value="Genomic_DNA"/>
</dbReference>
<dbReference type="GO" id="GO:0000034">
    <property type="term" value="F:adenine deaminase activity"/>
    <property type="evidence" value="ECO:0007669"/>
    <property type="project" value="UniProtKB-UniRule"/>
</dbReference>
<dbReference type="HAMAP" id="MF_01518">
    <property type="entry name" value="Adenine_deamin"/>
    <property type="match status" value="1"/>
</dbReference>
<keyword evidence="4 6" id="KW-0464">Manganese</keyword>
<dbReference type="PANTHER" id="PTHR11113">
    <property type="entry name" value="N-ACETYLGLUCOSAMINE-6-PHOSPHATE DEACETYLASE"/>
    <property type="match status" value="1"/>
</dbReference>
<name>A0A7C9PNL6_9MICO</name>
<feature type="domain" description="Adenine deaminase C-terminal" evidence="8">
    <location>
        <begin position="418"/>
        <end position="578"/>
    </location>
</feature>
<dbReference type="Gene3D" id="3.20.20.140">
    <property type="entry name" value="Metal-dependent hydrolases"/>
    <property type="match status" value="1"/>
</dbReference>
<dbReference type="Proteomes" id="UP000479756">
    <property type="component" value="Unassembled WGS sequence"/>
</dbReference>
<evidence type="ECO:0000256" key="3">
    <source>
        <dbReference type="ARBA" id="ARBA00022801"/>
    </source>
</evidence>
<evidence type="ECO:0000313" key="9">
    <source>
        <dbReference type="EMBL" id="NEM91508.1"/>
    </source>
</evidence>
<dbReference type="AlphaFoldDB" id="A0A7C9PNL6"/>
<reference evidence="9 10" key="1">
    <citation type="journal article" date="2014" name="Int. J. Syst. Evol. Microbiol.">
        <title>Description of Galbitalea soli gen. nov., sp. nov., and Frondihabitans sucicola sp. nov.</title>
        <authorList>
            <person name="Kim S.J."/>
            <person name="Lim J.M."/>
            <person name="Ahn J.H."/>
            <person name="Weon H.Y."/>
            <person name="Hamada M."/>
            <person name="Suzuki K."/>
            <person name="Ahn T.Y."/>
            <person name="Kwon S.W."/>
        </authorList>
    </citation>
    <scope>NUCLEOTIDE SEQUENCE [LARGE SCALE GENOMIC DNA]</scope>
    <source>
        <strain evidence="9 10">NBRC 108727</strain>
    </source>
</reference>